<evidence type="ECO:0000256" key="2">
    <source>
        <dbReference type="ARBA" id="ARBA00022900"/>
    </source>
</evidence>
<feature type="domain" description="BPTI/Kunitz inhibitor" evidence="5">
    <location>
        <begin position="80"/>
        <end position="132"/>
    </location>
</feature>
<protein>
    <submittedName>
        <fullName evidence="6">Putative monolaris</fullName>
    </submittedName>
</protein>
<feature type="domain" description="BPTI/Kunitz inhibitor" evidence="5">
    <location>
        <begin position="137"/>
        <end position="188"/>
    </location>
</feature>
<dbReference type="GO" id="GO:0005615">
    <property type="term" value="C:extracellular space"/>
    <property type="evidence" value="ECO:0007669"/>
    <property type="project" value="TreeGrafter"/>
</dbReference>
<dbReference type="Pfam" id="PF00014">
    <property type="entry name" value="Kunitz_BPTI"/>
    <property type="match status" value="2"/>
</dbReference>
<evidence type="ECO:0000256" key="3">
    <source>
        <dbReference type="ARBA" id="ARBA00023157"/>
    </source>
</evidence>
<accession>A0A023FYY9</accession>
<keyword evidence="3" id="KW-1015">Disulfide bond</keyword>
<dbReference type="EMBL" id="GBBL01000583">
    <property type="protein sequence ID" value="JAC26737.1"/>
    <property type="molecule type" value="mRNA"/>
</dbReference>
<evidence type="ECO:0000256" key="4">
    <source>
        <dbReference type="SAM" id="SignalP"/>
    </source>
</evidence>
<organism evidence="6">
    <name type="scientific">Amblyomma parvum</name>
    <name type="common">South American tick</name>
    <dbReference type="NCBI Taxonomy" id="251391"/>
    <lineage>
        <taxon>Eukaryota</taxon>
        <taxon>Metazoa</taxon>
        <taxon>Ecdysozoa</taxon>
        <taxon>Arthropoda</taxon>
        <taxon>Chelicerata</taxon>
        <taxon>Arachnida</taxon>
        <taxon>Acari</taxon>
        <taxon>Parasitiformes</taxon>
        <taxon>Ixodida</taxon>
        <taxon>Ixodoidea</taxon>
        <taxon>Ixodidae</taxon>
        <taxon>Amblyomminae</taxon>
        <taxon>Amblyomma</taxon>
    </lineage>
</organism>
<keyword evidence="1" id="KW-0646">Protease inhibitor</keyword>
<proteinExistence type="evidence at transcript level"/>
<dbReference type="InterPro" id="IPR050098">
    <property type="entry name" value="TFPI/VKTCI-like"/>
</dbReference>
<dbReference type="PANTHER" id="PTHR10083:SF374">
    <property type="entry name" value="BPTI_KUNITZ INHIBITOR DOMAIN-CONTAINING PROTEIN"/>
    <property type="match status" value="1"/>
</dbReference>
<feature type="signal peptide" evidence="4">
    <location>
        <begin position="1"/>
        <end position="21"/>
    </location>
</feature>
<keyword evidence="2" id="KW-0722">Serine protease inhibitor</keyword>
<keyword evidence="4" id="KW-0732">Signal</keyword>
<name>A0A023FYY9_AMBPA</name>
<reference evidence="6" key="1">
    <citation type="submission" date="2014-03" db="EMBL/GenBank/DDBJ databases">
        <title>The sialotranscriptome of Amblyomma triste, Amblyomma parvum and Amblyomma cajennense ticks, uncovered by 454-based RNA-seq.</title>
        <authorList>
            <person name="Garcia G.R."/>
            <person name="Gardinassi L.G."/>
            <person name="Ribeiro J.M."/>
            <person name="Anatrielo E."/>
            <person name="Ferreira B.R."/>
            <person name="Moreira H.N."/>
            <person name="Mafra C."/>
            <person name="Olegario M.M."/>
            <person name="Szabo P.J."/>
            <person name="Miranda-Santos I.K."/>
            <person name="Maruyama S.R."/>
        </authorList>
    </citation>
    <scope>NUCLEOTIDE SEQUENCE</scope>
    <source>
        <strain evidence="6">Araguapaz</strain>
        <tissue evidence="6">Salivary glands</tissue>
    </source>
</reference>
<dbReference type="Gene3D" id="4.10.410.10">
    <property type="entry name" value="Pancreatic trypsin inhibitor Kunitz domain"/>
    <property type="match status" value="2"/>
</dbReference>
<feature type="chain" id="PRO_5001515781" evidence="4">
    <location>
        <begin position="22"/>
        <end position="196"/>
    </location>
</feature>
<evidence type="ECO:0000313" key="6">
    <source>
        <dbReference type="EMBL" id="JAC26737.1"/>
    </source>
</evidence>
<dbReference type="PANTHER" id="PTHR10083">
    <property type="entry name" value="KUNITZ-TYPE PROTEASE INHIBITOR-RELATED"/>
    <property type="match status" value="1"/>
</dbReference>
<dbReference type="AlphaFoldDB" id="A0A023FYY9"/>
<dbReference type="SMART" id="SM00131">
    <property type="entry name" value="KU"/>
    <property type="match status" value="2"/>
</dbReference>
<sequence>MHSALRQLLLIVILIVLPVNAETENECFSDWKQSSDLKDGYYYNNESHKCVKTEPPPPPRARVFISEEMCAWKCRANTDCLLQMNPGDNSSGTPRLMYYYNREQCQCTLFLYKGFGGNGNRFETLRECLVTCEGLQCITPPNDEEYICSGRYETFHYNQDTNTCQEKKYGCHRGGSNFKTAKDCQRTCLLKAPPKS</sequence>
<dbReference type="InterPro" id="IPR002223">
    <property type="entry name" value="Kunitz_BPTI"/>
</dbReference>
<dbReference type="GO" id="GO:0004867">
    <property type="term" value="F:serine-type endopeptidase inhibitor activity"/>
    <property type="evidence" value="ECO:0007669"/>
    <property type="project" value="UniProtKB-KW"/>
</dbReference>
<dbReference type="PROSITE" id="PS50279">
    <property type="entry name" value="BPTI_KUNITZ_2"/>
    <property type="match status" value="2"/>
</dbReference>
<evidence type="ECO:0000259" key="5">
    <source>
        <dbReference type="PROSITE" id="PS50279"/>
    </source>
</evidence>
<evidence type="ECO:0000256" key="1">
    <source>
        <dbReference type="ARBA" id="ARBA00022690"/>
    </source>
</evidence>
<dbReference type="CDD" id="cd22593">
    <property type="entry name" value="Kunitz_conkunitzin"/>
    <property type="match status" value="1"/>
</dbReference>
<dbReference type="SUPFAM" id="SSF57362">
    <property type="entry name" value="BPTI-like"/>
    <property type="match status" value="3"/>
</dbReference>
<dbReference type="InterPro" id="IPR036880">
    <property type="entry name" value="Kunitz_BPTI_sf"/>
</dbReference>